<dbReference type="GO" id="GO:0016491">
    <property type="term" value="F:oxidoreductase activity"/>
    <property type="evidence" value="ECO:0007669"/>
    <property type="project" value="InterPro"/>
</dbReference>
<evidence type="ECO:0000313" key="2">
    <source>
        <dbReference type="EMBL" id="RKF61986.1"/>
    </source>
</evidence>
<dbReference type="Gene3D" id="3.50.50.60">
    <property type="entry name" value="FAD/NAD(P)-binding domain"/>
    <property type="match status" value="1"/>
</dbReference>
<dbReference type="STRING" id="212602.A0A420HX63"/>
<proteinExistence type="predicted"/>
<protein>
    <submittedName>
        <fullName evidence="2">Putative udp-galactopyranose mutase</fullName>
    </submittedName>
</protein>
<evidence type="ECO:0000259" key="1">
    <source>
        <dbReference type="Pfam" id="PF01593"/>
    </source>
</evidence>
<dbReference type="OrthoDB" id="38045at2759"/>
<dbReference type="AlphaFoldDB" id="A0A420HX63"/>
<dbReference type="PANTHER" id="PTHR43734:SF4">
    <property type="entry name" value="AMINE OXIDASE DOMAIN-CONTAINING PROTEIN"/>
    <property type="match status" value="1"/>
</dbReference>
<dbReference type="EMBL" id="MCFK01003710">
    <property type="protein sequence ID" value="RKF61986.1"/>
    <property type="molecule type" value="Genomic_DNA"/>
</dbReference>
<dbReference type="FunFam" id="3.50.50.60:FF:000220">
    <property type="entry name" value="UDP-galactopyranose mutase"/>
    <property type="match status" value="1"/>
</dbReference>
<organism evidence="2 3">
    <name type="scientific">Erysiphe neolycopersici</name>
    <dbReference type="NCBI Taxonomy" id="212602"/>
    <lineage>
        <taxon>Eukaryota</taxon>
        <taxon>Fungi</taxon>
        <taxon>Dikarya</taxon>
        <taxon>Ascomycota</taxon>
        <taxon>Pezizomycotina</taxon>
        <taxon>Leotiomycetes</taxon>
        <taxon>Erysiphales</taxon>
        <taxon>Erysiphaceae</taxon>
        <taxon>Erysiphe</taxon>
    </lineage>
</organism>
<evidence type="ECO:0000313" key="3">
    <source>
        <dbReference type="Proteomes" id="UP000286134"/>
    </source>
</evidence>
<dbReference type="PANTHER" id="PTHR43734">
    <property type="entry name" value="PHYTOENE DESATURASE"/>
    <property type="match status" value="1"/>
</dbReference>
<comment type="caution">
    <text evidence="2">The sequence shown here is derived from an EMBL/GenBank/DDBJ whole genome shotgun (WGS) entry which is preliminary data.</text>
</comment>
<dbReference type="InterPro" id="IPR002937">
    <property type="entry name" value="Amino_oxidase"/>
</dbReference>
<keyword evidence="3" id="KW-1185">Reference proteome</keyword>
<dbReference type="InterPro" id="IPR036188">
    <property type="entry name" value="FAD/NAD-bd_sf"/>
</dbReference>
<feature type="domain" description="Amine oxidase" evidence="1">
    <location>
        <begin position="33"/>
        <end position="291"/>
    </location>
</feature>
<gene>
    <name evidence="2" type="ORF">OnM2_037049</name>
</gene>
<dbReference type="SUPFAM" id="SSF51905">
    <property type="entry name" value="FAD/NAD(P)-binding domain"/>
    <property type="match status" value="1"/>
</dbReference>
<name>A0A420HX63_9PEZI</name>
<sequence>MADMCVYHSAFETDADKLLFSQVDVLVIGAGPTGLGAAKRLHQLNSPSWLIIDANETPGGLASTDITSEGFLYDVGGHVIFSHYKYFDDCIDEALPSPKDWYTHQRISYVRCKNCWVPYPFQNNVSMLPKDEQVKCIDGMIDAALTARTITSKPANFDEWIVRMMGTGIADLFMRPYNYKVWAVPTDKMQCAWLGERVAAPDVKTCVRNVILSKSAGNWGPNATFRFPARDGTGGIWKAVAKTLPENNKLFGKESKVIKVDADAHTVTLQSGKRIKYDKLISTMAVDQLAEIIGDKNLISLSKGLFFSSTHVIGIGIRGERPERIGDKCWLYFPEDDCPFYRATIFSNYSPFNQPDKSTKLKTLFLANGSKPNSAEKKEGPYWSIMLEVSESSYKPVNQENILQESIQGLVNTEMINADDEIVSTYHRRFDHGYPTPTLEREGVLKELLPELESKDILSRGRFGSWRYEVGNQDHSFMLGVEAADHIVNGAVELTLNYPDFVNGRANVERRLTKVPVLSKHVNGINGLPSRAIEPTRS</sequence>
<dbReference type="Pfam" id="PF01593">
    <property type="entry name" value="Amino_oxidase"/>
    <property type="match status" value="1"/>
</dbReference>
<dbReference type="Proteomes" id="UP000286134">
    <property type="component" value="Unassembled WGS sequence"/>
</dbReference>
<accession>A0A420HX63</accession>
<reference evidence="2 3" key="1">
    <citation type="journal article" date="2018" name="BMC Genomics">
        <title>Comparative genome analyses reveal sequence features reflecting distinct modes of host-adaptation between dicot and monocot powdery mildew.</title>
        <authorList>
            <person name="Wu Y."/>
            <person name="Ma X."/>
            <person name="Pan Z."/>
            <person name="Kale S.D."/>
            <person name="Song Y."/>
            <person name="King H."/>
            <person name="Zhang Q."/>
            <person name="Presley C."/>
            <person name="Deng X."/>
            <person name="Wei C.I."/>
            <person name="Xiao S."/>
        </authorList>
    </citation>
    <scope>NUCLEOTIDE SEQUENCE [LARGE SCALE GENOMIC DNA]</scope>
    <source>
        <strain evidence="2">UMSG2</strain>
    </source>
</reference>